<reference evidence="3 5" key="2">
    <citation type="submission" date="2022-05" db="EMBL/GenBank/DDBJ databases">
        <title>Genome Sequencing of Bee-Associated Microbes.</title>
        <authorList>
            <person name="Dunlap C."/>
        </authorList>
    </citation>
    <scope>NUCLEOTIDE SEQUENCE [LARGE SCALE GENOMIC DNA]</scope>
    <source>
        <strain evidence="3 5">CBP-1093</strain>
    </source>
</reference>
<evidence type="ECO:0000313" key="2">
    <source>
        <dbReference type="EMBL" id="AOZ88436.1"/>
    </source>
</evidence>
<dbReference type="AlphaFoldDB" id="A0AAC9IGG9"/>
<dbReference type="Proteomes" id="UP000177709">
    <property type="component" value="Chromosome"/>
</dbReference>
<organism evidence="2 4">
    <name type="scientific">Bacillus xiamenensis</name>
    <dbReference type="NCBI Taxonomy" id="1178537"/>
    <lineage>
        <taxon>Bacteria</taxon>
        <taxon>Bacillati</taxon>
        <taxon>Bacillota</taxon>
        <taxon>Bacilli</taxon>
        <taxon>Bacillales</taxon>
        <taxon>Bacillaceae</taxon>
        <taxon>Bacillus</taxon>
    </lineage>
</organism>
<keyword evidence="1" id="KW-0812">Transmembrane</keyword>
<evidence type="ECO:0000256" key="1">
    <source>
        <dbReference type="SAM" id="Phobius"/>
    </source>
</evidence>
<reference evidence="2 4" key="1">
    <citation type="submission" date="2016-10" db="EMBL/GenBank/DDBJ databases">
        <title>Whole genome sequence of hyper active fibrinolysis bacterium Bacillus pumilus strain VV3 isolated from fermented rice.</title>
        <authorList>
            <person name="Mariadas V.A."/>
            <person name="Vijayaraghavan P."/>
            <person name="Dhandapani V."/>
        </authorList>
    </citation>
    <scope>NUCLEOTIDE SEQUENCE [LARGE SCALE GENOMIC DNA]</scope>
    <source>
        <strain evidence="2 4">VV3</strain>
    </source>
</reference>
<accession>A0AAC9IGG9</accession>
<feature type="transmembrane region" description="Helical" evidence="1">
    <location>
        <begin position="6"/>
        <end position="26"/>
    </location>
</feature>
<keyword evidence="1" id="KW-0472">Membrane</keyword>
<dbReference type="EMBL" id="JAMDMH010000012">
    <property type="protein sequence ID" value="MCY9575780.1"/>
    <property type="molecule type" value="Genomic_DNA"/>
</dbReference>
<dbReference type="RefSeq" id="WP_008358225.1">
    <property type="nucleotide sequence ID" value="NZ_AMSH01000024.1"/>
</dbReference>
<protein>
    <submittedName>
        <fullName evidence="2">Uncharacterized protein</fullName>
    </submittedName>
</protein>
<dbReference type="Proteomes" id="UP001527057">
    <property type="component" value="Unassembled WGS sequence"/>
</dbReference>
<evidence type="ECO:0000313" key="4">
    <source>
        <dbReference type="Proteomes" id="UP000177709"/>
    </source>
</evidence>
<sequence length="68" mass="8053">MNGITIIETVAELGQIMLVFCGYALYWRLVKTKRERKLTVYEHVLKFFVMFGLISWCLSYMVLNVWVS</sequence>
<evidence type="ECO:0000313" key="3">
    <source>
        <dbReference type="EMBL" id="MCY9575780.1"/>
    </source>
</evidence>
<gene>
    <name evidence="2" type="ORF">BK049_06805</name>
    <name evidence="3" type="ORF">M5W27_07990</name>
</gene>
<name>A0AAC9IGG9_9BACI</name>
<dbReference type="EMBL" id="CP017786">
    <property type="protein sequence ID" value="AOZ88436.1"/>
    <property type="molecule type" value="Genomic_DNA"/>
</dbReference>
<keyword evidence="5" id="KW-1185">Reference proteome</keyword>
<dbReference type="KEGG" id="bxi:BK049_06805"/>
<proteinExistence type="predicted"/>
<keyword evidence="1" id="KW-1133">Transmembrane helix</keyword>
<feature type="transmembrane region" description="Helical" evidence="1">
    <location>
        <begin position="47"/>
        <end position="67"/>
    </location>
</feature>
<evidence type="ECO:0000313" key="5">
    <source>
        <dbReference type="Proteomes" id="UP001527057"/>
    </source>
</evidence>